<gene>
    <name evidence="2" type="ORF">SKAU_G00204530</name>
</gene>
<keyword evidence="3" id="KW-1185">Reference proteome</keyword>
<evidence type="ECO:0000256" key="1">
    <source>
        <dbReference type="SAM" id="MobiDB-lite"/>
    </source>
</evidence>
<evidence type="ECO:0000313" key="2">
    <source>
        <dbReference type="EMBL" id="KAJ8357659.1"/>
    </source>
</evidence>
<dbReference type="AlphaFoldDB" id="A0A9Q1FG62"/>
<feature type="region of interest" description="Disordered" evidence="1">
    <location>
        <begin position="48"/>
        <end position="117"/>
    </location>
</feature>
<reference evidence="2" key="1">
    <citation type="journal article" date="2023" name="Science">
        <title>Genome structures resolve the early diversification of teleost fishes.</title>
        <authorList>
            <person name="Parey E."/>
            <person name="Louis A."/>
            <person name="Montfort J."/>
            <person name="Bouchez O."/>
            <person name="Roques C."/>
            <person name="Iampietro C."/>
            <person name="Lluch J."/>
            <person name="Castinel A."/>
            <person name="Donnadieu C."/>
            <person name="Desvignes T."/>
            <person name="Floi Bucao C."/>
            <person name="Jouanno E."/>
            <person name="Wen M."/>
            <person name="Mejri S."/>
            <person name="Dirks R."/>
            <person name="Jansen H."/>
            <person name="Henkel C."/>
            <person name="Chen W.J."/>
            <person name="Zahm M."/>
            <person name="Cabau C."/>
            <person name="Klopp C."/>
            <person name="Thompson A.W."/>
            <person name="Robinson-Rechavi M."/>
            <person name="Braasch I."/>
            <person name="Lecointre G."/>
            <person name="Bobe J."/>
            <person name="Postlethwait J.H."/>
            <person name="Berthelot C."/>
            <person name="Roest Crollius H."/>
            <person name="Guiguen Y."/>
        </authorList>
    </citation>
    <scope>NUCLEOTIDE SEQUENCE</scope>
    <source>
        <strain evidence="2">WJC10195</strain>
    </source>
</reference>
<dbReference type="Proteomes" id="UP001152622">
    <property type="component" value="Chromosome 6"/>
</dbReference>
<protein>
    <submittedName>
        <fullName evidence="2">Uncharacterized protein</fullName>
    </submittedName>
</protein>
<dbReference type="EMBL" id="JAINUF010000006">
    <property type="protein sequence ID" value="KAJ8357659.1"/>
    <property type="molecule type" value="Genomic_DNA"/>
</dbReference>
<name>A0A9Q1FG62_SYNKA</name>
<organism evidence="2 3">
    <name type="scientific">Synaphobranchus kaupii</name>
    <name type="common">Kaup's arrowtooth eel</name>
    <dbReference type="NCBI Taxonomy" id="118154"/>
    <lineage>
        <taxon>Eukaryota</taxon>
        <taxon>Metazoa</taxon>
        <taxon>Chordata</taxon>
        <taxon>Craniata</taxon>
        <taxon>Vertebrata</taxon>
        <taxon>Euteleostomi</taxon>
        <taxon>Actinopterygii</taxon>
        <taxon>Neopterygii</taxon>
        <taxon>Teleostei</taxon>
        <taxon>Anguilliformes</taxon>
        <taxon>Synaphobranchidae</taxon>
        <taxon>Synaphobranchus</taxon>
    </lineage>
</organism>
<feature type="compositionally biased region" description="Basic and acidic residues" evidence="1">
    <location>
        <begin position="86"/>
        <end position="98"/>
    </location>
</feature>
<dbReference type="OrthoDB" id="8953687at2759"/>
<comment type="caution">
    <text evidence="2">The sequence shown here is derived from an EMBL/GenBank/DDBJ whole genome shotgun (WGS) entry which is preliminary data.</text>
</comment>
<evidence type="ECO:0000313" key="3">
    <source>
        <dbReference type="Proteomes" id="UP001152622"/>
    </source>
</evidence>
<accession>A0A9Q1FG62</accession>
<sequence>MHSGKSEIQMQKSTAVFGMVSHHQAPSATDFSGLSFSVYSGKSHSCVKRAGSDSCGADPSRSPHDNASHVQQQVSSPKRLPAPVERYPDLKNQTEHLSQDSVQGTPDERTYEAQQSIGPRAPSVNKVQLDIQYLFWPLTRSHPYSTSTHAADLKHVDPETSNPCDSSPVIFKKEACLNRTSVKHRTDAQGKCNVRLIKSKPELRCICAATFAKTNSRVELSVRDTEGETRKRSVSSTKVSVPQEGEGLSVFGKQLVFFAESGFGCGEIFFPDRNPSHCFAH</sequence>
<proteinExistence type="predicted"/>